<dbReference type="Proteomes" id="UP001221898">
    <property type="component" value="Unassembled WGS sequence"/>
</dbReference>
<dbReference type="EMBL" id="JAINUG010000023">
    <property type="protein sequence ID" value="KAJ8411134.1"/>
    <property type="molecule type" value="Genomic_DNA"/>
</dbReference>
<evidence type="ECO:0000256" key="1">
    <source>
        <dbReference type="SAM" id="MobiDB-lite"/>
    </source>
</evidence>
<gene>
    <name evidence="2" type="ORF">AAFF_G00171400</name>
</gene>
<feature type="compositionally biased region" description="Basic and acidic residues" evidence="1">
    <location>
        <begin position="1"/>
        <end position="10"/>
    </location>
</feature>
<accession>A0AAD7WWS6</accession>
<protein>
    <submittedName>
        <fullName evidence="2">Uncharacterized protein</fullName>
    </submittedName>
</protein>
<reference evidence="2" key="1">
    <citation type="journal article" date="2023" name="Science">
        <title>Genome structures resolve the early diversification of teleost fishes.</title>
        <authorList>
            <person name="Parey E."/>
            <person name="Louis A."/>
            <person name="Montfort J."/>
            <person name="Bouchez O."/>
            <person name="Roques C."/>
            <person name="Iampietro C."/>
            <person name="Lluch J."/>
            <person name="Castinel A."/>
            <person name="Donnadieu C."/>
            <person name="Desvignes T."/>
            <person name="Floi Bucao C."/>
            <person name="Jouanno E."/>
            <person name="Wen M."/>
            <person name="Mejri S."/>
            <person name="Dirks R."/>
            <person name="Jansen H."/>
            <person name="Henkel C."/>
            <person name="Chen W.J."/>
            <person name="Zahm M."/>
            <person name="Cabau C."/>
            <person name="Klopp C."/>
            <person name="Thompson A.W."/>
            <person name="Robinson-Rechavi M."/>
            <person name="Braasch I."/>
            <person name="Lecointre G."/>
            <person name="Bobe J."/>
            <person name="Postlethwait J.H."/>
            <person name="Berthelot C."/>
            <person name="Roest Crollius H."/>
            <person name="Guiguen Y."/>
        </authorList>
    </citation>
    <scope>NUCLEOTIDE SEQUENCE</scope>
    <source>
        <strain evidence="2">NC1722</strain>
    </source>
</reference>
<sequence length="78" mass="8369">MQGAEKERDVSSPTEVAPAIETEEHSLPSRRRKSKFHPPNLSGHGVSVSRSMRGSGCSTLNSVSGPVDPGHSYMSFES</sequence>
<comment type="caution">
    <text evidence="2">The sequence shown here is derived from an EMBL/GenBank/DDBJ whole genome shotgun (WGS) entry which is preliminary data.</text>
</comment>
<evidence type="ECO:0000313" key="2">
    <source>
        <dbReference type="EMBL" id="KAJ8411134.1"/>
    </source>
</evidence>
<dbReference type="AlphaFoldDB" id="A0AAD7WWS6"/>
<keyword evidence="3" id="KW-1185">Reference proteome</keyword>
<organism evidence="2 3">
    <name type="scientific">Aldrovandia affinis</name>
    <dbReference type="NCBI Taxonomy" id="143900"/>
    <lineage>
        <taxon>Eukaryota</taxon>
        <taxon>Metazoa</taxon>
        <taxon>Chordata</taxon>
        <taxon>Craniata</taxon>
        <taxon>Vertebrata</taxon>
        <taxon>Euteleostomi</taxon>
        <taxon>Actinopterygii</taxon>
        <taxon>Neopterygii</taxon>
        <taxon>Teleostei</taxon>
        <taxon>Notacanthiformes</taxon>
        <taxon>Halosauridae</taxon>
        <taxon>Aldrovandia</taxon>
    </lineage>
</organism>
<feature type="compositionally biased region" description="Low complexity" evidence="1">
    <location>
        <begin position="42"/>
        <end position="58"/>
    </location>
</feature>
<feature type="region of interest" description="Disordered" evidence="1">
    <location>
        <begin position="1"/>
        <end position="78"/>
    </location>
</feature>
<proteinExistence type="predicted"/>
<evidence type="ECO:0000313" key="3">
    <source>
        <dbReference type="Proteomes" id="UP001221898"/>
    </source>
</evidence>
<name>A0AAD7WWS6_9TELE</name>